<keyword evidence="2" id="KW-1185">Reference proteome</keyword>
<dbReference type="RefSeq" id="WP_179760193.1">
    <property type="nucleotide sequence ID" value="NZ_BAAAJZ010000005.1"/>
</dbReference>
<dbReference type="GeneID" id="98050463"/>
<dbReference type="EMBL" id="JACCCZ010000001">
    <property type="protein sequence ID" value="NYG00357.1"/>
    <property type="molecule type" value="Genomic_DNA"/>
</dbReference>
<name>A0A852VVB3_PSEA5</name>
<dbReference type="Proteomes" id="UP000549695">
    <property type="component" value="Unassembled WGS sequence"/>
</dbReference>
<dbReference type="AlphaFoldDB" id="A0A852VVB3"/>
<protein>
    <submittedName>
        <fullName evidence="1">Uncharacterized protein</fullName>
    </submittedName>
</protein>
<organism evidence="1 2">
    <name type="scientific">Pseudonocardia alni</name>
    <name type="common">Amycolata alni</name>
    <dbReference type="NCBI Taxonomy" id="33907"/>
    <lineage>
        <taxon>Bacteria</taxon>
        <taxon>Bacillati</taxon>
        <taxon>Actinomycetota</taxon>
        <taxon>Actinomycetes</taxon>
        <taxon>Pseudonocardiales</taxon>
        <taxon>Pseudonocardiaceae</taxon>
        <taxon>Pseudonocardia</taxon>
    </lineage>
</organism>
<accession>A0A852VVB3</accession>
<reference evidence="1 2" key="1">
    <citation type="submission" date="2020-07" db="EMBL/GenBank/DDBJ databases">
        <title>Sequencing the genomes of 1000 actinobacteria strains.</title>
        <authorList>
            <person name="Klenk H.-P."/>
        </authorList>
    </citation>
    <scope>NUCLEOTIDE SEQUENCE [LARGE SCALE GENOMIC DNA]</scope>
    <source>
        <strain evidence="1 2">DSM 44749</strain>
    </source>
</reference>
<sequence>MNSSSVDLRATAAETARQTRALLAELDDPNSDLTASRATRNRLQGAALALDALVDQHRHEASPRR</sequence>
<evidence type="ECO:0000313" key="1">
    <source>
        <dbReference type="EMBL" id="NYG00357.1"/>
    </source>
</evidence>
<comment type="caution">
    <text evidence="1">The sequence shown here is derived from an EMBL/GenBank/DDBJ whole genome shotgun (WGS) entry which is preliminary data.</text>
</comment>
<gene>
    <name evidence="1" type="ORF">HDA37_000642</name>
</gene>
<evidence type="ECO:0000313" key="2">
    <source>
        <dbReference type="Proteomes" id="UP000549695"/>
    </source>
</evidence>
<proteinExistence type="predicted"/>